<evidence type="ECO:0000313" key="6">
    <source>
        <dbReference type="EMBL" id="OGC46752.1"/>
    </source>
</evidence>
<dbReference type="SUPFAM" id="SSF53335">
    <property type="entry name" value="S-adenosyl-L-methionine-dependent methyltransferases"/>
    <property type="match status" value="1"/>
</dbReference>
<dbReference type="NCBIfam" id="NF037959">
    <property type="entry name" value="MFS_SpdSyn"/>
    <property type="match status" value="1"/>
</dbReference>
<dbReference type="GO" id="GO:0006596">
    <property type="term" value="P:polyamine biosynthetic process"/>
    <property type="evidence" value="ECO:0007669"/>
    <property type="project" value="UniProtKB-UniRule"/>
</dbReference>
<evidence type="ECO:0000256" key="3">
    <source>
        <dbReference type="ARBA" id="ARBA00023115"/>
    </source>
</evidence>
<feature type="domain" description="PABS" evidence="5">
    <location>
        <begin position="1"/>
        <end position="147"/>
    </location>
</feature>
<proteinExistence type="inferred from homology"/>
<sequence length="206" mass="23939">MPKALFIDLPDVNIDVSEIEPSLFELGKKYFRVPNNPRLKNYTKDGRRLLYETNKKYDLIFSDVYFSLFSVPTHFTTEEFFQIARDKLSPDGIFIANFIGDLLPQPPSFIFSEIKTFKSVFPNSYYFAVRSPDSLDSQNIIFVGLSGDKKIDFNAPEIKENKNQVIRDLNKKLIILDNFDFSSYLKLTDNFSPVDFLIAKVLKRNF</sequence>
<dbReference type="GO" id="GO:0010487">
    <property type="term" value="F:thermospermine synthase activity"/>
    <property type="evidence" value="ECO:0007669"/>
    <property type="project" value="TreeGrafter"/>
</dbReference>
<comment type="similarity">
    <text evidence="1">Belongs to the spermidine/spermine synthase family.</text>
</comment>
<dbReference type="InterPro" id="IPR030374">
    <property type="entry name" value="PABS"/>
</dbReference>
<dbReference type="Proteomes" id="UP000176444">
    <property type="component" value="Unassembled WGS sequence"/>
</dbReference>
<dbReference type="EMBL" id="MEUX01000030">
    <property type="protein sequence ID" value="OGC46752.1"/>
    <property type="molecule type" value="Genomic_DNA"/>
</dbReference>
<dbReference type="PANTHER" id="PTHR43317">
    <property type="entry name" value="THERMOSPERMINE SYNTHASE ACAULIS5"/>
    <property type="match status" value="1"/>
</dbReference>
<evidence type="ECO:0000256" key="1">
    <source>
        <dbReference type="ARBA" id="ARBA00007867"/>
    </source>
</evidence>
<dbReference type="PROSITE" id="PS51006">
    <property type="entry name" value="PABS_2"/>
    <property type="match status" value="1"/>
</dbReference>
<comment type="caution">
    <text evidence="6">The sequence shown here is derived from an EMBL/GenBank/DDBJ whole genome shotgun (WGS) entry which is preliminary data.</text>
</comment>
<evidence type="ECO:0000256" key="2">
    <source>
        <dbReference type="ARBA" id="ARBA00022679"/>
    </source>
</evidence>
<keyword evidence="3 4" id="KW-0620">Polyamine biosynthesis</keyword>
<keyword evidence="2 4" id="KW-0808">Transferase</keyword>
<dbReference type="Pfam" id="PF01564">
    <property type="entry name" value="Spermine_synth"/>
    <property type="match status" value="1"/>
</dbReference>
<dbReference type="AlphaFoldDB" id="A0A1F4UPF4"/>
<gene>
    <name evidence="6" type="ORF">A2713_01080</name>
</gene>
<name>A0A1F4UPF4_UNCKA</name>
<accession>A0A1F4UPF4</accession>
<evidence type="ECO:0000313" key="7">
    <source>
        <dbReference type="Proteomes" id="UP000176444"/>
    </source>
</evidence>
<reference evidence="6 7" key="1">
    <citation type="journal article" date="2016" name="Nat. Commun.">
        <title>Thousands of microbial genomes shed light on interconnected biogeochemical processes in an aquifer system.</title>
        <authorList>
            <person name="Anantharaman K."/>
            <person name="Brown C.T."/>
            <person name="Hug L.A."/>
            <person name="Sharon I."/>
            <person name="Castelle C.J."/>
            <person name="Probst A.J."/>
            <person name="Thomas B.C."/>
            <person name="Singh A."/>
            <person name="Wilkins M.J."/>
            <person name="Karaoz U."/>
            <person name="Brodie E.L."/>
            <person name="Williams K.H."/>
            <person name="Hubbard S.S."/>
            <person name="Banfield J.F."/>
        </authorList>
    </citation>
    <scope>NUCLEOTIDE SEQUENCE [LARGE SCALE GENOMIC DNA]</scope>
</reference>
<feature type="active site" description="Proton acceptor" evidence="4">
    <location>
        <position position="63"/>
    </location>
</feature>
<dbReference type="CDD" id="cd02440">
    <property type="entry name" value="AdoMet_MTases"/>
    <property type="match status" value="1"/>
</dbReference>
<dbReference type="Gene3D" id="3.40.50.150">
    <property type="entry name" value="Vaccinia Virus protein VP39"/>
    <property type="match status" value="1"/>
</dbReference>
<evidence type="ECO:0000256" key="4">
    <source>
        <dbReference type="PROSITE-ProRule" id="PRU00354"/>
    </source>
</evidence>
<dbReference type="PANTHER" id="PTHR43317:SF1">
    <property type="entry name" value="THERMOSPERMINE SYNTHASE ACAULIS5"/>
    <property type="match status" value="1"/>
</dbReference>
<dbReference type="InterPro" id="IPR029063">
    <property type="entry name" value="SAM-dependent_MTases_sf"/>
</dbReference>
<evidence type="ECO:0000259" key="5">
    <source>
        <dbReference type="PROSITE" id="PS51006"/>
    </source>
</evidence>
<protein>
    <recommendedName>
        <fullName evidence="5">PABS domain-containing protein</fullName>
    </recommendedName>
</protein>
<organism evidence="6 7">
    <name type="scientific">candidate division WWE3 bacterium RIFCSPHIGHO2_01_FULL_35_17</name>
    <dbReference type="NCBI Taxonomy" id="1802614"/>
    <lineage>
        <taxon>Bacteria</taxon>
        <taxon>Katanobacteria</taxon>
    </lineage>
</organism>